<dbReference type="SUPFAM" id="SSF51126">
    <property type="entry name" value="Pectin lyase-like"/>
    <property type="match status" value="1"/>
</dbReference>
<keyword evidence="1" id="KW-0378">Hydrolase</keyword>
<dbReference type="Pfam" id="PF00544">
    <property type="entry name" value="Pectate_lyase_4"/>
    <property type="match status" value="1"/>
</dbReference>
<keyword evidence="4" id="KW-0624">Polysaccharide degradation</keyword>
<organism evidence="8 9">
    <name type="scientific">Herpetosiphon gulosus</name>
    <dbReference type="NCBI Taxonomy" id="1973496"/>
    <lineage>
        <taxon>Bacteria</taxon>
        <taxon>Bacillati</taxon>
        <taxon>Chloroflexota</taxon>
        <taxon>Chloroflexia</taxon>
        <taxon>Herpetosiphonales</taxon>
        <taxon>Herpetosiphonaceae</taxon>
        <taxon>Herpetosiphon</taxon>
    </lineage>
</organism>
<evidence type="ECO:0000256" key="1">
    <source>
        <dbReference type="ARBA" id="ARBA00022801"/>
    </source>
</evidence>
<proteinExistence type="inferred from homology"/>
<evidence type="ECO:0000256" key="5">
    <source>
        <dbReference type="SAM" id="MobiDB-lite"/>
    </source>
</evidence>
<name>A0ABP9X6B2_9CHLR</name>
<dbReference type="SMART" id="SM00637">
    <property type="entry name" value="CBD_II"/>
    <property type="match status" value="1"/>
</dbReference>
<dbReference type="InterPro" id="IPR008965">
    <property type="entry name" value="CBM2/CBM3_carb-bd_dom_sf"/>
</dbReference>
<dbReference type="PROSITE" id="PS51173">
    <property type="entry name" value="CBM2"/>
    <property type="match status" value="1"/>
</dbReference>
<evidence type="ECO:0000313" key="8">
    <source>
        <dbReference type="EMBL" id="GAA5529931.1"/>
    </source>
</evidence>
<evidence type="ECO:0000256" key="6">
    <source>
        <dbReference type="SAM" id="SignalP"/>
    </source>
</evidence>
<dbReference type="SMART" id="SM00656">
    <property type="entry name" value="Amb_all"/>
    <property type="match status" value="1"/>
</dbReference>
<dbReference type="PROSITE" id="PS00561">
    <property type="entry name" value="CBM2_A"/>
    <property type="match status" value="1"/>
</dbReference>
<accession>A0ABP9X6B2</accession>
<evidence type="ECO:0000256" key="3">
    <source>
        <dbReference type="ARBA" id="ARBA00023295"/>
    </source>
</evidence>
<dbReference type="InterPro" id="IPR011050">
    <property type="entry name" value="Pectin_lyase_fold/virulence"/>
</dbReference>
<dbReference type="Gene3D" id="2.60.40.290">
    <property type="match status" value="1"/>
</dbReference>
<reference evidence="8 9" key="1">
    <citation type="submission" date="2024-02" db="EMBL/GenBank/DDBJ databases">
        <title>Herpetosiphon gulosus NBRC 112829.</title>
        <authorList>
            <person name="Ichikawa N."/>
            <person name="Katano-Makiyama Y."/>
            <person name="Hidaka K."/>
        </authorList>
    </citation>
    <scope>NUCLEOTIDE SEQUENCE [LARGE SCALE GENOMIC DNA]</scope>
    <source>
        <strain evidence="8 9">NBRC 112829</strain>
    </source>
</reference>
<dbReference type="InterPro" id="IPR001919">
    <property type="entry name" value="CBD2"/>
</dbReference>
<comment type="similarity">
    <text evidence="4">Belongs to the polysaccharide lyase 1 family.</text>
</comment>
<keyword evidence="4" id="KW-0964">Secreted</keyword>
<dbReference type="Pfam" id="PF00553">
    <property type="entry name" value="CBM_2"/>
    <property type="match status" value="1"/>
</dbReference>
<protein>
    <recommendedName>
        <fullName evidence="7">CBM2 domain-containing protein</fullName>
    </recommendedName>
</protein>
<dbReference type="PANTHER" id="PTHR31683">
    <property type="entry name" value="PECTATE LYASE 18-RELATED"/>
    <property type="match status" value="1"/>
</dbReference>
<dbReference type="SUPFAM" id="SSF49384">
    <property type="entry name" value="Carbohydrate-binding domain"/>
    <property type="match status" value="1"/>
</dbReference>
<keyword evidence="9" id="KW-1185">Reference proteome</keyword>
<evidence type="ECO:0000259" key="7">
    <source>
        <dbReference type="PROSITE" id="PS51173"/>
    </source>
</evidence>
<evidence type="ECO:0000256" key="4">
    <source>
        <dbReference type="RuleBase" id="RU361173"/>
    </source>
</evidence>
<evidence type="ECO:0000256" key="2">
    <source>
        <dbReference type="ARBA" id="ARBA00023239"/>
    </source>
</evidence>
<dbReference type="InterPro" id="IPR012291">
    <property type="entry name" value="CBM2_carb-bd_dom_sf"/>
</dbReference>
<feature type="domain" description="CBM2" evidence="7">
    <location>
        <begin position="29"/>
        <end position="139"/>
    </location>
</feature>
<keyword evidence="2 4" id="KW-0456">Lyase</keyword>
<dbReference type="Gene3D" id="2.160.20.10">
    <property type="entry name" value="Single-stranded right-handed beta-helix, Pectin lyase-like"/>
    <property type="match status" value="1"/>
</dbReference>
<feature type="region of interest" description="Disordered" evidence="5">
    <location>
        <begin position="144"/>
        <end position="177"/>
    </location>
</feature>
<gene>
    <name evidence="8" type="ORF">Hgul01_03745</name>
</gene>
<sequence>MKLSIARRWVIATGLATALIGAIQSPITNAQTSLSCQVNYVVTNQWGGGFQADVVVRNTGTSAINGWTVAWNAASGQQVGQMWNATFSQSGTQVSAKNVDWNASIAAGGSQSFGFTATTTGSLAVPSSFTVNGVVCGGSVSPTATRTPAATATRTPVATATRTPAATATRTPVATATRTPVATATVVPTNPPVSNGLIGWATVAGAGLSTTTGGAGGSTVTAVNFTELQNYAKSSSPMIIKFSGTMQGTLTVASNKTIIGSNGALIQGNVKISNSQNIILQNFAINGNSCSSYDNCRAGSDALGISNSHHIWVDHLTITNGQDGNFDINNGSDFITVSWSKFGYTTNKEHRFSNLIGSSDDAASTDSGKLNVTFHHNWWFGGAMQRMPRTRFGKIHVFNNLYTTTGNDYCVSSGYQSKVLLENNAFIGVNTPHRLHDGDLKAVGNLYQNTSGDQISTGVAFTPPYSYSADLASSLSSSVQAGAGAK</sequence>
<keyword evidence="3" id="KW-0326">Glycosidase</keyword>
<dbReference type="Proteomes" id="UP001428290">
    <property type="component" value="Unassembled WGS sequence"/>
</dbReference>
<dbReference type="EMBL" id="BAABRU010000014">
    <property type="protein sequence ID" value="GAA5529931.1"/>
    <property type="molecule type" value="Genomic_DNA"/>
</dbReference>
<dbReference type="InterPro" id="IPR012334">
    <property type="entry name" value="Pectin_lyas_fold"/>
</dbReference>
<comment type="caution">
    <text evidence="8">The sequence shown here is derived from an EMBL/GenBank/DDBJ whole genome shotgun (WGS) entry which is preliminary data.</text>
</comment>
<dbReference type="InterPro" id="IPR002022">
    <property type="entry name" value="Pec_lyase"/>
</dbReference>
<keyword evidence="6" id="KW-0732">Signal</keyword>
<keyword evidence="4" id="KW-0119">Carbohydrate metabolism</keyword>
<feature type="signal peptide" evidence="6">
    <location>
        <begin position="1"/>
        <end position="30"/>
    </location>
</feature>
<dbReference type="RefSeq" id="WP_345723519.1">
    <property type="nucleotide sequence ID" value="NZ_BAABRU010000014.1"/>
</dbReference>
<comment type="subcellular location">
    <subcellularLocation>
        <location evidence="4">Secreted</location>
    </subcellularLocation>
</comment>
<evidence type="ECO:0000313" key="9">
    <source>
        <dbReference type="Proteomes" id="UP001428290"/>
    </source>
</evidence>
<dbReference type="InterPro" id="IPR045032">
    <property type="entry name" value="PEL"/>
</dbReference>
<dbReference type="InterPro" id="IPR018366">
    <property type="entry name" value="CBM2_CS"/>
</dbReference>
<dbReference type="PANTHER" id="PTHR31683:SF18">
    <property type="entry name" value="PECTATE LYASE 21-RELATED"/>
    <property type="match status" value="1"/>
</dbReference>
<feature type="chain" id="PRO_5045395916" description="CBM2 domain-containing protein" evidence="6">
    <location>
        <begin position="31"/>
        <end position="486"/>
    </location>
</feature>